<proteinExistence type="predicted"/>
<evidence type="ECO:0000313" key="2">
    <source>
        <dbReference type="Proteomes" id="UP001320609"/>
    </source>
</evidence>
<dbReference type="InterPro" id="IPR012347">
    <property type="entry name" value="Ferritin-like"/>
</dbReference>
<dbReference type="InterPro" id="IPR021617">
    <property type="entry name" value="DUF3231"/>
</dbReference>
<dbReference type="Pfam" id="PF11553">
    <property type="entry name" value="DUF3231"/>
    <property type="match status" value="1"/>
</dbReference>
<organism evidence="1 2">
    <name type="scientific">Vreelandella neptunia</name>
    <dbReference type="NCBI Taxonomy" id="115551"/>
    <lineage>
        <taxon>Bacteria</taxon>
        <taxon>Pseudomonadati</taxon>
        <taxon>Pseudomonadota</taxon>
        <taxon>Gammaproteobacteria</taxon>
        <taxon>Oceanospirillales</taxon>
        <taxon>Halomonadaceae</taxon>
        <taxon>Vreelandella</taxon>
    </lineage>
</organism>
<evidence type="ECO:0000313" key="1">
    <source>
        <dbReference type="EMBL" id="MCH4813574.1"/>
    </source>
</evidence>
<gene>
    <name evidence="1" type="ORF">MLE19_19770</name>
</gene>
<dbReference type="Gene3D" id="1.20.1260.10">
    <property type="match status" value="1"/>
</dbReference>
<keyword evidence="2" id="KW-1185">Reference proteome</keyword>
<sequence>MSEVEIGRPEGRTSYSDYAERYYAQAGAGRNSLSASEYVAVVEGFRREVVCMGQCNLYLAATKDSQIKEAIKTYLEDVCNPNIHEMKKILEVGGYVLPAPLEEIMSPDKVSDQDTGVANGRMIVIAQWFAARAFMTLWHNYASMSQRTDIRDAFIRNYHRAFRWQVTFHEIAVEKKLMAPLPTVEPKGMPLISG</sequence>
<dbReference type="EMBL" id="JAKVTW010000020">
    <property type="protein sequence ID" value="MCH4813574.1"/>
    <property type="molecule type" value="Genomic_DNA"/>
</dbReference>
<name>A0ABS9SBT4_9GAMM</name>
<comment type="caution">
    <text evidence="1">The sequence shown here is derived from an EMBL/GenBank/DDBJ whole genome shotgun (WGS) entry which is preliminary data.</text>
</comment>
<dbReference type="RefSeq" id="WP_240719843.1">
    <property type="nucleotide sequence ID" value="NZ_JAKVTW010000020.1"/>
</dbReference>
<reference evidence="1 2" key="1">
    <citation type="submission" date="2022-03" db="EMBL/GenBank/DDBJ databases">
        <title>Genomic signatures underlying metal tolerance in selected Arctic bacterial isolates.</title>
        <authorList>
            <person name="Thomas F.A."/>
            <person name="Venkatachalam S."/>
            <person name="Krishnan K.P."/>
        </authorList>
    </citation>
    <scope>NUCLEOTIDE SEQUENCE [LARGE SCALE GENOMIC DNA]</scope>
    <source>
        <strain evidence="1 2">HM116</strain>
    </source>
</reference>
<dbReference type="Proteomes" id="UP001320609">
    <property type="component" value="Unassembled WGS sequence"/>
</dbReference>
<accession>A0ABS9SBT4</accession>
<protein>
    <submittedName>
        <fullName evidence="1">DUF3231 family protein</fullName>
    </submittedName>
</protein>